<gene>
    <name evidence="2" type="ORF">EAS64_07935</name>
</gene>
<dbReference type="InterPro" id="IPR036112">
    <property type="entry name" value="ComA_synth_sf"/>
</dbReference>
<dbReference type="Pfam" id="PF02679">
    <property type="entry name" value="ComA"/>
    <property type="match status" value="1"/>
</dbReference>
<dbReference type="Proteomes" id="UP000460272">
    <property type="component" value="Unassembled WGS sequence"/>
</dbReference>
<comment type="caution">
    <text evidence="2">The sequence shown here is derived from an EMBL/GenBank/DDBJ whole genome shotgun (WGS) entry which is preliminary data.</text>
</comment>
<dbReference type="SUPFAM" id="SSF102110">
    <property type="entry name" value="(2r)-phospho-3-sulfolactate synthase ComA"/>
    <property type="match status" value="1"/>
</dbReference>
<evidence type="ECO:0000256" key="1">
    <source>
        <dbReference type="ARBA" id="ARBA00010424"/>
    </source>
</evidence>
<keyword evidence="3" id="KW-1185">Reference proteome</keyword>
<evidence type="ECO:0000313" key="3">
    <source>
        <dbReference type="Proteomes" id="UP000460272"/>
    </source>
</evidence>
<accession>A0A6P2CCB1</accession>
<reference evidence="2 3" key="1">
    <citation type="submission" date="2018-11" db="EMBL/GenBank/DDBJ databases">
        <title>Trebonia kvetii gen.nov., sp.nov., a novel acidophilic actinobacterium, and proposal of the new actinobacterial family Treboniaceae fam. nov.</title>
        <authorList>
            <person name="Rapoport D."/>
            <person name="Sagova-Mareckova M."/>
            <person name="Sedlacek I."/>
            <person name="Provaznik J."/>
            <person name="Kralova S."/>
            <person name="Pavlinic D."/>
            <person name="Benes V."/>
            <person name="Kopecky J."/>
        </authorList>
    </citation>
    <scope>NUCLEOTIDE SEQUENCE [LARGE SCALE GENOMIC DNA]</scope>
    <source>
        <strain evidence="2 3">15Tr583</strain>
    </source>
</reference>
<name>A0A6P2CCB1_9ACTN</name>
<dbReference type="AlphaFoldDB" id="A0A6P2CCB1"/>
<dbReference type="Gene3D" id="3.20.20.70">
    <property type="entry name" value="Aldolase class I"/>
    <property type="match status" value="1"/>
</dbReference>
<dbReference type="EMBL" id="RPFW01000001">
    <property type="protein sequence ID" value="TVZ07213.1"/>
    <property type="molecule type" value="Genomic_DNA"/>
</dbReference>
<evidence type="ECO:0000313" key="2">
    <source>
        <dbReference type="EMBL" id="TVZ07213.1"/>
    </source>
</evidence>
<dbReference type="InterPro" id="IPR013785">
    <property type="entry name" value="Aldolase_TIM"/>
</dbReference>
<organism evidence="2 3">
    <name type="scientific">Trebonia kvetii</name>
    <dbReference type="NCBI Taxonomy" id="2480626"/>
    <lineage>
        <taxon>Bacteria</taxon>
        <taxon>Bacillati</taxon>
        <taxon>Actinomycetota</taxon>
        <taxon>Actinomycetes</taxon>
        <taxon>Streptosporangiales</taxon>
        <taxon>Treboniaceae</taxon>
        <taxon>Trebonia</taxon>
    </lineage>
</organism>
<proteinExistence type="inferred from homology"/>
<dbReference type="InterPro" id="IPR003830">
    <property type="entry name" value="ComA_synth"/>
</dbReference>
<comment type="similarity">
    <text evidence="1">Belongs to the phosphosulfolactate synthase family.</text>
</comment>
<protein>
    <submittedName>
        <fullName evidence="2">Phosphosulfolactate synthase</fullName>
    </submittedName>
</protein>
<sequence length="254" mass="27830">MNRTVLTLPDRAVKPRTSGLTMVIDGGIPLRLFTDLIELGAEYIDFVKFGWGTSVVTGCLEEKIGVLDSHGIEFYFGGTLFEKFVLQGRFEEYRRFCEEHSCRHIEVSNGTIEMPNAEKAGYIRKLAGDFTIVSEVGFKDPGRSEMLPPSEWVASIKEDIDAGASLVTLEARESGSSGICRPDGQLRYGLIEDVLSAGIGIDTLLFEAPNTALQTHMITRIGPNVNLGNVPAQGVIGLETLRLGLRSDTLTKFE</sequence>
<dbReference type="RefSeq" id="WP_145851968.1">
    <property type="nucleotide sequence ID" value="NZ_RPFW01000001.1"/>
</dbReference>
<dbReference type="OrthoDB" id="7809088at2"/>